<gene>
    <name evidence="1" type="ORF">DW150_12760</name>
</gene>
<evidence type="ECO:0000313" key="2">
    <source>
        <dbReference type="Proteomes" id="UP000285777"/>
    </source>
</evidence>
<sequence>MLFIIIGQSAIAQCVNRYKQKIVLAYYKTIQCNSDMERNLSIKEEAKRHNNADSLSYISEDTLVLYKGNIETDTLFLNSPKGCVRGIYIYTDEGIVTLKGGYNLSNGILRKVNVDKNTYRILRQISDDYHPNADHSSHMSHYSSR</sequence>
<organism evidence="1 2">
    <name type="scientific">Phocaeicola vulgatus</name>
    <name type="common">Bacteroides vulgatus</name>
    <dbReference type="NCBI Taxonomy" id="821"/>
    <lineage>
        <taxon>Bacteria</taxon>
        <taxon>Pseudomonadati</taxon>
        <taxon>Bacteroidota</taxon>
        <taxon>Bacteroidia</taxon>
        <taxon>Bacteroidales</taxon>
        <taxon>Bacteroidaceae</taxon>
        <taxon>Phocaeicola</taxon>
    </lineage>
</organism>
<dbReference type="EMBL" id="QRLF01000020">
    <property type="protein sequence ID" value="RHI89979.1"/>
    <property type="molecule type" value="Genomic_DNA"/>
</dbReference>
<evidence type="ECO:0000313" key="1">
    <source>
        <dbReference type="EMBL" id="RHI89979.1"/>
    </source>
</evidence>
<protein>
    <submittedName>
        <fullName evidence="1">Uncharacterized protein</fullName>
    </submittedName>
</protein>
<name>A0A415BQW6_PHOVU</name>
<proteinExistence type="predicted"/>
<reference evidence="1 2" key="1">
    <citation type="submission" date="2018-08" db="EMBL/GenBank/DDBJ databases">
        <title>A genome reference for cultivated species of the human gut microbiota.</title>
        <authorList>
            <person name="Zou Y."/>
            <person name="Xue W."/>
            <person name="Luo G."/>
        </authorList>
    </citation>
    <scope>NUCLEOTIDE SEQUENCE [LARGE SCALE GENOMIC DNA]</scope>
    <source>
        <strain evidence="1 2">AM13-21</strain>
    </source>
</reference>
<dbReference type="AlphaFoldDB" id="A0A415BQW6"/>
<accession>A0A415BQW6</accession>
<dbReference type="Proteomes" id="UP000285777">
    <property type="component" value="Unassembled WGS sequence"/>
</dbReference>
<comment type="caution">
    <text evidence="1">The sequence shown here is derived from an EMBL/GenBank/DDBJ whole genome shotgun (WGS) entry which is preliminary data.</text>
</comment>